<dbReference type="Pfam" id="PF14305">
    <property type="entry name" value="ATPgrasp_TupA"/>
    <property type="match status" value="1"/>
</dbReference>
<dbReference type="GeneID" id="29943536"/>
<gene>
    <name evidence="1" type="ORF">C9J27_00015</name>
</gene>
<dbReference type="SUPFAM" id="SSF56059">
    <property type="entry name" value="Glutathione synthetase ATP-binding domain-like"/>
    <property type="match status" value="1"/>
</dbReference>
<proteinExistence type="predicted"/>
<accession>A0A0B7JA10</accession>
<dbReference type="Proteomes" id="UP000241426">
    <property type="component" value="Unassembled WGS sequence"/>
</dbReference>
<evidence type="ECO:0000313" key="2">
    <source>
        <dbReference type="Proteomes" id="UP000241426"/>
    </source>
</evidence>
<dbReference type="EMBL" id="PYNF01000001">
    <property type="protein sequence ID" value="PSV01485.1"/>
    <property type="molecule type" value="Genomic_DNA"/>
</dbReference>
<dbReference type="eggNOG" id="COG0189">
    <property type="taxonomic scope" value="Bacteria"/>
</dbReference>
<sequence>MESLEFRLFSKIISKIPIKTRLQILFFRKFKRFINFDNPRTYNEKIQCKKIADRSELLTIGADKIKAKEFVKKIVPELYLPKILWVGDSPESLDNLDLSTLPQDYVYKANHTSQTLEIIRHGNHLSKSKMKGLAKDWLKKDQSGALGEWAYENIPPRVFIEEYLEFNGHEPDDYKLYVFNGKVGFIQLDSGRFTSMTRNLYDTNWEELGFEYHHPRRDPAPPKPEYIDDMIRIAEKIGQQYDFVRVDLYFYKGKVTFSELTMYSASGFLTMPDDWDLKIGDLWTQNYKVK</sequence>
<evidence type="ECO:0000313" key="1">
    <source>
        <dbReference type="EMBL" id="PSV01485.1"/>
    </source>
</evidence>
<comment type="caution">
    <text evidence="1">The sequence shown here is derived from an EMBL/GenBank/DDBJ whole genome shotgun (WGS) entry which is preliminary data.</text>
</comment>
<dbReference type="InterPro" id="IPR029465">
    <property type="entry name" value="ATPgrasp_TupA"/>
</dbReference>
<dbReference type="RefSeq" id="WP_036795712.1">
    <property type="nucleotide sequence ID" value="NZ_LN794352.1"/>
</dbReference>
<dbReference type="AlphaFoldDB" id="A0A0B7JA10"/>
<accession>A0A2T3KN31</accession>
<reference evidence="1 2" key="1">
    <citation type="submission" date="2018-01" db="EMBL/GenBank/DDBJ databases">
        <title>Whole genome sequencing of Histamine producing bacteria.</title>
        <authorList>
            <person name="Butler K."/>
        </authorList>
    </citation>
    <scope>NUCLEOTIDE SEQUENCE [LARGE SCALE GENOMIC DNA]</scope>
    <source>
        <strain evidence="1 2">FS-7.2</strain>
    </source>
</reference>
<protein>
    <submittedName>
        <fullName evidence="1">Uncharacterized protein</fullName>
    </submittedName>
</protein>
<organism evidence="1 2">
    <name type="scientific">Photobacterium kishitanii</name>
    <dbReference type="NCBI Taxonomy" id="318456"/>
    <lineage>
        <taxon>Bacteria</taxon>
        <taxon>Pseudomonadati</taxon>
        <taxon>Pseudomonadota</taxon>
        <taxon>Gammaproteobacteria</taxon>
        <taxon>Vibrionales</taxon>
        <taxon>Vibrionaceae</taxon>
        <taxon>Photobacterium</taxon>
    </lineage>
</organism>
<name>A0A0B7JA10_9GAMM</name>